<proteinExistence type="predicted"/>
<dbReference type="PANTHER" id="PTHR22765">
    <property type="entry name" value="RING FINGER AND PROTEASE ASSOCIATED DOMAIN-CONTAINING"/>
    <property type="match status" value="1"/>
</dbReference>
<dbReference type="Proteomes" id="UP000811246">
    <property type="component" value="Chromosome 10"/>
</dbReference>
<accession>A0A922DYV2</accession>
<name>A0A922DYV2_CARIL</name>
<reference evidence="3" key="1">
    <citation type="submission" date="2021-01" db="EMBL/GenBank/DDBJ databases">
        <authorList>
            <person name="Lovell J.T."/>
            <person name="Bentley N."/>
            <person name="Bhattarai G."/>
            <person name="Jenkins J.W."/>
            <person name="Sreedasyam A."/>
            <person name="Alarcon Y."/>
            <person name="Bock C."/>
            <person name="Boston L."/>
            <person name="Carlson J."/>
            <person name="Cervantes K."/>
            <person name="Clermont K."/>
            <person name="Krom N."/>
            <person name="Kubenka K."/>
            <person name="Mamidi S."/>
            <person name="Mattison C."/>
            <person name="Monteros M."/>
            <person name="Pisani C."/>
            <person name="Plott C."/>
            <person name="Rajasekar S."/>
            <person name="Rhein H.S."/>
            <person name="Rohla C."/>
            <person name="Song M."/>
            <person name="Hilaire R.S."/>
            <person name="Shu S."/>
            <person name="Wells L."/>
            <person name="Wang X."/>
            <person name="Webber J."/>
            <person name="Heerema R.J."/>
            <person name="Klein P."/>
            <person name="Conner P."/>
            <person name="Grauke L."/>
            <person name="Grimwood J."/>
            <person name="Schmutz J."/>
            <person name="Randall J.J."/>
        </authorList>
    </citation>
    <scope>NUCLEOTIDE SEQUENCE</scope>
    <source>
        <tissue evidence="3">Leaf</tissue>
    </source>
</reference>
<dbReference type="InterPro" id="IPR001841">
    <property type="entry name" value="Znf_RING"/>
</dbReference>
<dbReference type="PANTHER" id="PTHR22765:SF434">
    <property type="entry name" value="GB|AAD18119.1-RELATED"/>
    <property type="match status" value="1"/>
</dbReference>
<dbReference type="EMBL" id="CM031834">
    <property type="protein sequence ID" value="KAG6692745.1"/>
    <property type="molecule type" value="Genomic_DNA"/>
</dbReference>
<dbReference type="AlphaFoldDB" id="A0A922DYV2"/>
<dbReference type="GO" id="GO:0008270">
    <property type="term" value="F:zinc ion binding"/>
    <property type="evidence" value="ECO:0007669"/>
    <property type="project" value="UniProtKB-KW"/>
</dbReference>
<evidence type="ECO:0000259" key="2">
    <source>
        <dbReference type="PROSITE" id="PS50089"/>
    </source>
</evidence>
<sequence>MVRAEEKACTRRLRVYNWNQRLEKLGGKPSGLSDTEGLFFFLISIDFTKKIPNEGVVHTTKTWTEKVVPFEHRQLLSRDSTEMLSRSVLSASDHFLPDTVQPLGAQISDCLLRLYRCSPDRLLRPVSPRIVIVIEVSLTRIVEYCSREEMGGMEYQIPVNPRFSLSDEYPEWDPWDLWDLVSDPEAARKSELLRNSYTGEVVCILGALTQLLGVKHTAPVRPITVDDPLGFVLLPVAFPSEAIEESHDGTCAVCLEWLTLAGDGEAVEVARTPCNHIFHMHCIDQWLHKRKNLTCPMCRFVLPYGINSLS</sequence>
<keyword evidence="1" id="KW-0862">Zinc</keyword>
<comment type="caution">
    <text evidence="3">The sequence shown here is derived from an EMBL/GenBank/DDBJ whole genome shotgun (WGS) entry which is preliminary data.</text>
</comment>
<keyword evidence="1" id="KW-0479">Metal-binding</keyword>
<dbReference type="InterPro" id="IPR051826">
    <property type="entry name" value="E3_ubiquitin-ligase_domain"/>
</dbReference>
<organism evidence="3 4">
    <name type="scientific">Carya illinoinensis</name>
    <name type="common">Pecan</name>
    <dbReference type="NCBI Taxonomy" id="32201"/>
    <lineage>
        <taxon>Eukaryota</taxon>
        <taxon>Viridiplantae</taxon>
        <taxon>Streptophyta</taxon>
        <taxon>Embryophyta</taxon>
        <taxon>Tracheophyta</taxon>
        <taxon>Spermatophyta</taxon>
        <taxon>Magnoliopsida</taxon>
        <taxon>eudicotyledons</taxon>
        <taxon>Gunneridae</taxon>
        <taxon>Pentapetalae</taxon>
        <taxon>rosids</taxon>
        <taxon>fabids</taxon>
        <taxon>Fagales</taxon>
        <taxon>Juglandaceae</taxon>
        <taxon>Carya</taxon>
    </lineage>
</organism>
<dbReference type="SMART" id="SM00184">
    <property type="entry name" value="RING"/>
    <property type="match status" value="1"/>
</dbReference>
<protein>
    <recommendedName>
        <fullName evidence="2">RING-type domain-containing protein</fullName>
    </recommendedName>
</protein>
<dbReference type="Pfam" id="PF13639">
    <property type="entry name" value="zf-RING_2"/>
    <property type="match status" value="1"/>
</dbReference>
<dbReference type="PROSITE" id="PS50089">
    <property type="entry name" value="ZF_RING_2"/>
    <property type="match status" value="1"/>
</dbReference>
<evidence type="ECO:0000313" key="4">
    <source>
        <dbReference type="Proteomes" id="UP000811246"/>
    </source>
</evidence>
<keyword evidence="1" id="KW-0863">Zinc-finger</keyword>
<dbReference type="CDD" id="cd16448">
    <property type="entry name" value="RING-H2"/>
    <property type="match status" value="1"/>
</dbReference>
<feature type="domain" description="RING-type" evidence="2">
    <location>
        <begin position="251"/>
        <end position="299"/>
    </location>
</feature>
<evidence type="ECO:0000313" key="3">
    <source>
        <dbReference type="EMBL" id="KAG6692745.1"/>
    </source>
</evidence>
<dbReference type="GO" id="GO:0006511">
    <property type="term" value="P:ubiquitin-dependent protein catabolic process"/>
    <property type="evidence" value="ECO:0007669"/>
    <property type="project" value="TreeGrafter"/>
</dbReference>
<gene>
    <name evidence="3" type="ORF">I3842_10G130100</name>
</gene>
<evidence type="ECO:0000256" key="1">
    <source>
        <dbReference type="PROSITE-ProRule" id="PRU00175"/>
    </source>
</evidence>
<dbReference type="GO" id="GO:0061630">
    <property type="term" value="F:ubiquitin protein ligase activity"/>
    <property type="evidence" value="ECO:0007669"/>
    <property type="project" value="TreeGrafter"/>
</dbReference>